<keyword evidence="4" id="KW-0858">Xylan degradation</keyword>
<comment type="subcellular location">
    <subcellularLocation>
        <location evidence="1">Secreted</location>
    </subcellularLocation>
</comment>
<evidence type="ECO:0000313" key="10">
    <source>
        <dbReference type="EMBL" id="KAJ9605063.1"/>
    </source>
</evidence>
<evidence type="ECO:0000256" key="1">
    <source>
        <dbReference type="ARBA" id="ARBA00004613"/>
    </source>
</evidence>
<evidence type="ECO:0000256" key="9">
    <source>
        <dbReference type="ARBA" id="ARBA00034075"/>
    </source>
</evidence>
<dbReference type="InterPro" id="IPR043595">
    <property type="entry name" value="FaeB/C/D"/>
</dbReference>
<dbReference type="PANTHER" id="PTHR38050">
    <property type="match status" value="1"/>
</dbReference>
<name>A0AA39CE85_9EURO</name>
<organism evidence="10 11">
    <name type="scientific">Cladophialophora chaetospira</name>
    <dbReference type="NCBI Taxonomy" id="386627"/>
    <lineage>
        <taxon>Eukaryota</taxon>
        <taxon>Fungi</taxon>
        <taxon>Dikarya</taxon>
        <taxon>Ascomycota</taxon>
        <taxon>Pezizomycotina</taxon>
        <taxon>Eurotiomycetes</taxon>
        <taxon>Chaetothyriomycetidae</taxon>
        <taxon>Chaetothyriales</taxon>
        <taxon>Herpotrichiellaceae</taxon>
        <taxon>Cladophialophora</taxon>
    </lineage>
</organism>
<dbReference type="GO" id="GO:0030600">
    <property type="term" value="F:feruloyl esterase activity"/>
    <property type="evidence" value="ECO:0007669"/>
    <property type="project" value="UniProtKB-EC"/>
</dbReference>
<dbReference type="AlphaFoldDB" id="A0AA39CE85"/>
<evidence type="ECO:0000256" key="5">
    <source>
        <dbReference type="ARBA" id="ARBA00022729"/>
    </source>
</evidence>
<gene>
    <name evidence="10" type="ORF">H2200_010453</name>
</gene>
<evidence type="ECO:0000256" key="2">
    <source>
        <dbReference type="ARBA" id="ARBA00013091"/>
    </source>
</evidence>
<keyword evidence="8" id="KW-0624">Polysaccharide degradation</keyword>
<dbReference type="PANTHER" id="PTHR38050:SF2">
    <property type="entry name" value="FERULOYL ESTERASE C-RELATED"/>
    <property type="match status" value="1"/>
</dbReference>
<dbReference type="InterPro" id="IPR029058">
    <property type="entry name" value="AB_hydrolase_fold"/>
</dbReference>
<keyword evidence="6" id="KW-0378">Hydrolase</keyword>
<proteinExistence type="predicted"/>
<dbReference type="GO" id="GO:0045493">
    <property type="term" value="P:xylan catabolic process"/>
    <property type="evidence" value="ECO:0007669"/>
    <property type="project" value="UniProtKB-KW"/>
</dbReference>
<evidence type="ECO:0000313" key="11">
    <source>
        <dbReference type="Proteomes" id="UP001172673"/>
    </source>
</evidence>
<keyword evidence="3" id="KW-0964">Secreted</keyword>
<evidence type="ECO:0000256" key="8">
    <source>
        <dbReference type="ARBA" id="ARBA00023326"/>
    </source>
</evidence>
<comment type="catalytic activity">
    <reaction evidence="9">
        <text>feruloyl-polysaccharide + H2O = ferulate + polysaccharide.</text>
        <dbReference type="EC" id="3.1.1.73"/>
    </reaction>
</comment>
<keyword evidence="5" id="KW-0732">Signal</keyword>
<evidence type="ECO:0000256" key="6">
    <source>
        <dbReference type="ARBA" id="ARBA00022801"/>
    </source>
</evidence>
<sequence length="269" mass="29094">MLSRGRDRLVATYILLNVDLNAPAPVILSFHGNNKSMDYQAKLSRLTEPDINNDTIAVFPEGLAAGDPFPPEKCWEGAPYCNTGVSDKAFITDLPAYMQNNFCIDIDRVYAFGKSIGGGFVDVLACSRRHDGDFAACAPAKALTPILELHGTEDTIAKYDGGISHGTNTPSIRKVLSTWATRNGCGPSPVPAIDELQSNGVYYTQYDCRGRESLVVGYNVTGQGHTWTSTMPNDENKGNTAPIDATTIMMEFFRANPRPPVVVPTGVGQ</sequence>
<dbReference type="GO" id="GO:0005576">
    <property type="term" value="C:extracellular region"/>
    <property type="evidence" value="ECO:0007669"/>
    <property type="project" value="UniProtKB-SubCell"/>
</dbReference>
<dbReference type="SUPFAM" id="SSF53474">
    <property type="entry name" value="alpha/beta-Hydrolases"/>
    <property type="match status" value="1"/>
</dbReference>
<dbReference type="Gene3D" id="3.40.50.1820">
    <property type="entry name" value="alpha/beta hydrolase"/>
    <property type="match status" value="1"/>
</dbReference>
<dbReference type="Proteomes" id="UP001172673">
    <property type="component" value="Unassembled WGS sequence"/>
</dbReference>
<comment type="caution">
    <text evidence="10">The sequence shown here is derived from an EMBL/GenBank/DDBJ whole genome shotgun (WGS) entry which is preliminary data.</text>
</comment>
<protein>
    <recommendedName>
        <fullName evidence="2">feruloyl esterase</fullName>
        <ecNumber evidence="2">3.1.1.73</ecNumber>
    </recommendedName>
</protein>
<keyword evidence="7" id="KW-0119">Carbohydrate metabolism</keyword>
<keyword evidence="11" id="KW-1185">Reference proteome</keyword>
<evidence type="ECO:0000256" key="7">
    <source>
        <dbReference type="ARBA" id="ARBA00023277"/>
    </source>
</evidence>
<accession>A0AA39CE85</accession>
<reference evidence="10" key="1">
    <citation type="submission" date="2022-10" db="EMBL/GenBank/DDBJ databases">
        <title>Culturing micro-colonial fungi from biological soil crusts in the Mojave desert and describing Neophaeococcomyces mojavensis, and introducing the new genera and species Taxawa tesnikishii.</title>
        <authorList>
            <person name="Kurbessoian T."/>
            <person name="Stajich J.E."/>
        </authorList>
    </citation>
    <scope>NUCLEOTIDE SEQUENCE</scope>
    <source>
        <strain evidence="10">TK_41</strain>
    </source>
</reference>
<dbReference type="EMBL" id="JAPDRK010000017">
    <property type="protein sequence ID" value="KAJ9605063.1"/>
    <property type="molecule type" value="Genomic_DNA"/>
</dbReference>
<evidence type="ECO:0000256" key="3">
    <source>
        <dbReference type="ARBA" id="ARBA00022525"/>
    </source>
</evidence>
<evidence type="ECO:0000256" key="4">
    <source>
        <dbReference type="ARBA" id="ARBA00022651"/>
    </source>
</evidence>
<dbReference type="EC" id="3.1.1.73" evidence="2"/>